<feature type="region of interest" description="Disordered" evidence="6">
    <location>
        <begin position="488"/>
        <end position="507"/>
    </location>
</feature>
<proteinExistence type="predicted"/>
<dbReference type="GO" id="GO:0046872">
    <property type="term" value="F:metal ion binding"/>
    <property type="evidence" value="ECO:0007669"/>
    <property type="project" value="UniProtKB-KW"/>
</dbReference>
<feature type="region of interest" description="Disordered" evidence="6">
    <location>
        <begin position="986"/>
        <end position="1015"/>
    </location>
</feature>
<feature type="compositionally biased region" description="Basic and acidic residues" evidence="6">
    <location>
        <begin position="1192"/>
        <end position="1203"/>
    </location>
</feature>
<dbReference type="InterPro" id="IPR054708">
    <property type="entry name" value="MTPAP-like_central"/>
</dbReference>
<dbReference type="SUPFAM" id="SSF81301">
    <property type="entry name" value="Nucleotidyltransferase"/>
    <property type="match status" value="1"/>
</dbReference>
<feature type="compositionally biased region" description="Polar residues" evidence="6">
    <location>
        <begin position="1111"/>
        <end position="1121"/>
    </location>
</feature>
<dbReference type="PANTHER" id="PTHR12271">
    <property type="entry name" value="POLY A POLYMERASE CID PAP -RELATED"/>
    <property type="match status" value="1"/>
</dbReference>
<dbReference type="PANTHER" id="PTHR12271:SF127">
    <property type="entry name" value="SPECKLE TARGETED PIP5K1A-REGULATED POLY(A) POLYMERASE"/>
    <property type="match status" value="1"/>
</dbReference>
<feature type="region of interest" description="Disordered" evidence="6">
    <location>
        <begin position="1031"/>
        <end position="1256"/>
    </location>
</feature>
<keyword evidence="3" id="KW-0808">Transferase</keyword>
<feature type="compositionally biased region" description="Low complexity" evidence="6">
    <location>
        <begin position="1069"/>
        <end position="1082"/>
    </location>
</feature>
<dbReference type="InterPro" id="IPR043519">
    <property type="entry name" value="NT_sf"/>
</dbReference>
<dbReference type="Pfam" id="PF03828">
    <property type="entry name" value="PAP_assoc"/>
    <property type="match status" value="1"/>
</dbReference>
<dbReference type="Gene3D" id="1.10.1410.10">
    <property type="match status" value="1"/>
</dbReference>
<dbReference type="GO" id="GO:0031123">
    <property type="term" value="P:RNA 3'-end processing"/>
    <property type="evidence" value="ECO:0007669"/>
    <property type="project" value="TreeGrafter"/>
</dbReference>
<dbReference type="InterPro" id="IPR002058">
    <property type="entry name" value="PAP_assoc"/>
</dbReference>
<evidence type="ECO:0000256" key="6">
    <source>
        <dbReference type="SAM" id="MobiDB-lite"/>
    </source>
</evidence>
<reference evidence="9 10" key="1">
    <citation type="submission" date="2014-11" db="EMBL/GenBank/DDBJ databases">
        <authorList>
            <person name="Zhu J."/>
            <person name="Qi W."/>
            <person name="Song R."/>
        </authorList>
    </citation>
    <scope>NUCLEOTIDE SEQUENCE [LARGE SCALE GENOMIC DNA]</scope>
</reference>
<gene>
    <name evidence="9" type="ORF">Vbra_21550</name>
</gene>
<feature type="compositionally biased region" description="Low complexity" evidence="6">
    <location>
        <begin position="7"/>
        <end position="22"/>
    </location>
</feature>
<feature type="compositionally biased region" description="Low complexity" evidence="6">
    <location>
        <begin position="595"/>
        <end position="606"/>
    </location>
</feature>
<evidence type="ECO:0000256" key="2">
    <source>
        <dbReference type="ARBA" id="ARBA00001946"/>
    </source>
</evidence>
<protein>
    <submittedName>
        <fullName evidence="9">Uncharacterized protein</fullName>
    </submittedName>
</protein>
<sequence length="1327" mass="143092">MSESYDASAESNNNTGTANGTSPSLHGSATVKSAALQSFIDSIAPADSFPQLVNDTCSQLSGCLRELHGKAASSFTCAAFGGSMNGFATQGSDIDVTILINPKDLQGIYPGEIPDRQMLQKRLLGDLVPVLERHSFGRIARVFAARVPILKMEHRGVEVDLSVNNALAVDNTHLLKAYCDADPHGRVAHMGRLIKKWAKSEGLVSAEGESMTSYGLILMTIFYLQVKGVLPNLQRVPEDVPADSPSIYRCRRTTRDNKSRIDVCFLTSPPTPAPAPASTDNAVKSLDELVMGFFRFYGSRFDLLKWVVSVRQGGTGSTTKRADWLGEERLKGDGQQAWVIEDPLDRSFNHASQLDRAGQAKVMSAIKEAAACSSVDEILNRIAVLRAAASKHQRKKFYIKTKLHCETPVESVIEMFRGPAKHVWHSKPRDDCIDQNNESCLPKSTFYLEFAKEADRRDALCLNHTYLDGQVVILSYCDRTDLNEQKSRSSFTITQHPVPPRAGSPTFSHASMTTIKSEVLPATATSLPYSRLCELLHRTVQKAADREAMGGTTSETYEALHLSAGREARVTGLPSPIPPDLTFTRVEDIRLTGAATATASVSSQTSPPDPYPSLIMYRSSSSSSTGDQQQQQQPVYELVLVQRQVWCLMRVDGHTTAADDELLSRLTPRGRRVIVAYCPATGSRSIMNGRLSVDGLWGRKWYHLPDDGMGTGTGRPKVFYPTSIEVSLTLRVLLLTEREGPQMKDLAIPTDACNMMDIRTALSQQLGIQTDPLSYKLLFVGRPQSSLSPSHHEPPTNSTPKCTVLSMKGGQLAIGTAFELSSASDKLRDLPTIFPLTMNYGACFPHLLVAKRFGSTAWAVMTGAKETPTQGLAIAPIRDASTGAWPSSLRWVGWDAQGGKWLTLDEWNKRGGDIDMDTQYTTMLRWGGMPPRPQRGEPIRFRLASTGETTSRRADSPSREVIIAFPDLGWLDLIVAMRYQTYKASRGGKMSSQPAASAAAAGRQPHGFPEVRDDGRYDILAVRDILRQSSPPMQAATASPLAHPSSSSATSVHTAGDGRQMGTQRDARGGLSEAAVASGSSAERPGAEDETGQQQPDTVKGTPAPAPASSHGETPASQTPLLSIPSPPQHTAATPATVVQNGFVSALQSRPASSEGSVPAPSMASRGKENGISVSETMPVNAADGPGTATKADNKDEREEEPSLKPNGETPASQTPSLGFVEQHQQQQQQPSRPVSSEDSHADGIASVPEPSVVPNSVSLAADSTVPASSEYGDGEMPLQFVSCGSVVMYHGSETAATEGSGGGGVYGAVNLHVHQHNWHLHLERGR</sequence>
<organism evidence="9 10">
    <name type="scientific">Vitrella brassicaformis (strain CCMP3155)</name>
    <dbReference type="NCBI Taxonomy" id="1169540"/>
    <lineage>
        <taxon>Eukaryota</taxon>
        <taxon>Sar</taxon>
        <taxon>Alveolata</taxon>
        <taxon>Colpodellida</taxon>
        <taxon>Vitrellaceae</taxon>
        <taxon>Vitrella</taxon>
    </lineage>
</organism>
<keyword evidence="5" id="KW-0460">Magnesium</keyword>
<feature type="compositionally biased region" description="Low complexity" evidence="6">
    <location>
        <begin position="1247"/>
        <end position="1256"/>
    </location>
</feature>
<evidence type="ECO:0000259" key="7">
    <source>
        <dbReference type="Pfam" id="PF03828"/>
    </source>
</evidence>
<keyword evidence="4" id="KW-0479">Metal-binding</keyword>
<feature type="compositionally biased region" description="Low complexity" evidence="6">
    <location>
        <begin position="619"/>
        <end position="631"/>
    </location>
</feature>
<dbReference type="GO" id="GO:1990817">
    <property type="term" value="F:poly(A) RNA polymerase activity"/>
    <property type="evidence" value="ECO:0007669"/>
    <property type="project" value="TreeGrafter"/>
</dbReference>
<keyword evidence="10" id="KW-1185">Reference proteome</keyword>
<feature type="compositionally biased region" description="Low complexity" evidence="6">
    <location>
        <begin position="1035"/>
        <end position="1055"/>
    </location>
</feature>
<evidence type="ECO:0000256" key="1">
    <source>
        <dbReference type="ARBA" id="ARBA00001936"/>
    </source>
</evidence>
<feature type="domain" description="Poly(A) RNA polymerase mitochondrial-like central palm" evidence="8">
    <location>
        <begin position="36"/>
        <end position="179"/>
    </location>
</feature>
<evidence type="ECO:0000256" key="3">
    <source>
        <dbReference type="ARBA" id="ARBA00022679"/>
    </source>
</evidence>
<dbReference type="STRING" id="1169540.A0A0G4FQY0"/>
<dbReference type="OrthoDB" id="420381at2759"/>
<feature type="compositionally biased region" description="Polar residues" evidence="6">
    <location>
        <begin position="1129"/>
        <end position="1156"/>
    </location>
</feature>
<feature type="region of interest" description="Disordered" evidence="6">
    <location>
        <begin position="595"/>
        <end position="631"/>
    </location>
</feature>
<dbReference type="Pfam" id="PF22600">
    <property type="entry name" value="MTPAP-like_central"/>
    <property type="match status" value="1"/>
</dbReference>
<dbReference type="CDD" id="cd05402">
    <property type="entry name" value="NT_PAP_TUTase"/>
    <property type="match status" value="1"/>
</dbReference>
<dbReference type="Proteomes" id="UP000041254">
    <property type="component" value="Unassembled WGS sequence"/>
</dbReference>
<evidence type="ECO:0000256" key="5">
    <source>
        <dbReference type="ARBA" id="ARBA00022842"/>
    </source>
</evidence>
<accession>A0A0G4FQY0</accession>
<name>A0A0G4FQY0_VITBC</name>
<evidence type="ECO:0000259" key="8">
    <source>
        <dbReference type="Pfam" id="PF22600"/>
    </source>
</evidence>
<feature type="domain" description="PAP-associated" evidence="7">
    <location>
        <begin position="286"/>
        <end position="347"/>
    </location>
</feature>
<evidence type="ECO:0000313" key="10">
    <source>
        <dbReference type="Proteomes" id="UP000041254"/>
    </source>
</evidence>
<evidence type="ECO:0000256" key="4">
    <source>
        <dbReference type="ARBA" id="ARBA00022723"/>
    </source>
</evidence>
<evidence type="ECO:0000313" key="9">
    <source>
        <dbReference type="EMBL" id="CEM16864.1"/>
    </source>
</evidence>
<comment type="cofactor">
    <cofactor evidence="1">
        <name>Mn(2+)</name>
        <dbReference type="ChEBI" id="CHEBI:29035"/>
    </cofactor>
</comment>
<dbReference type="SUPFAM" id="SSF81631">
    <property type="entry name" value="PAP/OAS1 substrate-binding domain"/>
    <property type="match status" value="1"/>
</dbReference>
<dbReference type="Gene3D" id="3.30.460.10">
    <property type="entry name" value="Beta Polymerase, domain 2"/>
    <property type="match status" value="1"/>
</dbReference>
<dbReference type="VEuPathDB" id="CryptoDB:Vbra_21550"/>
<dbReference type="EMBL" id="CDMY01000486">
    <property type="protein sequence ID" value="CEM16864.1"/>
    <property type="molecule type" value="Genomic_DNA"/>
</dbReference>
<comment type="cofactor">
    <cofactor evidence="2">
        <name>Mg(2+)</name>
        <dbReference type="ChEBI" id="CHEBI:18420"/>
    </cofactor>
</comment>
<feature type="region of interest" description="Disordered" evidence="6">
    <location>
        <begin position="1"/>
        <end position="27"/>
    </location>
</feature>
<dbReference type="InParanoid" id="A0A0G4FQY0"/>